<dbReference type="EMBL" id="MWQA01000001">
    <property type="protein sequence ID" value="ORC07551.1"/>
    <property type="molecule type" value="Genomic_DNA"/>
</dbReference>
<gene>
    <name evidence="8" type="ORF">B4U45_14020</name>
</gene>
<dbReference type="AlphaFoldDB" id="A0A8E2LMM1"/>
<feature type="chain" id="PRO_5034082688" description="Lipoprotein LppV" evidence="7">
    <location>
        <begin position="24"/>
        <end position="185"/>
    </location>
</feature>
<evidence type="ECO:0000256" key="6">
    <source>
        <dbReference type="ARBA" id="ARBA00023288"/>
    </source>
</evidence>
<evidence type="ECO:0000256" key="2">
    <source>
        <dbReference type="ARBA" id="ARBA00022475"/>
    </source>
</evidence>
<comment type="subcellular location">
    <subcellularLocation>
        <location evidence="1">Cell membrane</location>
        <topology evidence="1">Lipid-anchor</topology>
    </subcellularLocation>
</comment>
<keyword evidence="3 7" id="KW-0732">Signal</keyword>
<evidence type="ECO:0000256" key="7">
    <source>
        <dbReference type="SAM" id="SignalP"/>
    </source>
</evidence>
<evidence type="ECO:0008006" key="10">
    <source>
        <dbReference type="Google" id="ProtNLM"/>
    </source>
</evidence>
<organism evidence="8 9">
    <name type="scientific">Mycobacterium persicum</name>
    <dbReference type="NCBI Taxonomy" id="1487726"/>
    <lineage>
        <taxon>Bacteria</taxon>
        <taxon>Bacillati</taxon>
        <taxon>Actinomycetota</taxon>
        <taxon>Actinomycetes</taxon>
        <taxon>Mycobacteriales</taxon>
        <taxon>Mycobacteriaceae</taxon>
        <taxon>Mycobacterium</taxon>
    </lineage>
</organism>
<dbReference type="RefSeq" id="WP_082275633.1">
    <property type="nucleotide sequence ID" value="NZ_CADEAW010000110.1"/>
</dbReference>
<keyword evidence="2" id="KW-1003">Cell membrane</keyword>
<proteinExistence type="predicted"/>
<reference evidence="8 9" key="1">
    <citation type="submission" date="2017-02" db="EMBL/GenBank/DDBJ databases">
        <title>Mycobacterium kansasii genomes.</title>
        <authorList>
            <person name="Borowka P."/>
            <person name="Strapagiel D."/>
            <person name="Marciniak B."/>
            <person name="Lach J."/>
            <person name="Bakula Z."/>
            <person name="Van Ingen J."/>
            <person name="Safianowska A."/>
            <person name="Brzostek A."/>
            <person name="Dziadek J."/>
            <person name="Jagielski T."/>
        </authorList>
    </citation>
    <scope>NUCLEOTIDE SEQUENCE [LARGE SCALE GENOMIC DNA]</scope>
    <source>
        <strain evidence="8 9">12MK</strain>
    </source>
</reference>
<keyword evidence="5" id="KW-0564">Palmitate</keyword>
<evidence type="ECO:0000256" key="3">
    <source>
        <dbReference type="ARBA" id="ARBA00022729"/>
    </source>
</evidence>
<evidence type="ECO:0000256" key="4">
    <source>
        <dbReference type="ARBA" id="ARBA00023136"/>
    </source>
</evidence>
<comment type="caution">
    <text evidence="8">The sequence shown here is derived from an EMBL/GenBank/DDBJ whole genome shotgun (WGS) entry which is preliminary data.</text>
</comment>
<evidence type="ECO:0000256" key="5">
    <source>
        <dbReference type="ARBA" id="ARBA00023139"/>
    </source>
</evidence>
<dbReference type="Gene3D" id="3.30.2030.20">
    <property type="match status" value="1"/>
</dbReference>
<protein>
    <recommendedName>
        <fullName evidence="10">Lipoprotein LppV</fullName>
    </recommendedName>
</protein>
<evidence type="ECO:0000256" key="1">
    <source>
        <dbReference type="ARBA" id="ARBA00004193"/>
    </source>
</evidence>
<dbReference type="PROSITE" id="PS51257">
    <property type="entry name" value="PROKAR_LIPOPROTEIN"/>
    <property type="match status" value="1"/>
</dbReference>
<evidence type="ECO:0000313" key="9">
    <source>
        <dbReference type="Proteomes" id="UP000192335"/>
    </source>
</evidence>
<dbReference type="GO" id="GO:0005886">
    <property type="term" value="C:plasma membrane"/>
    <property type="evidence" value="ECO:0007669"/>
    <property type="project" value="UniProtKB-SubCell"/>
</dbReference>
<name>A0A8E2LMM1_9MYCO</name>
<evidence type="ECO:0000313" key="8">
    <source>
        <dbReference type="EMBL" id="ORC07551.1"/>
    </source>
</evidence>
<sequence>MNTYLDRGRNGLLCAVMTAIALAATGCHVENPDTPTPPSAAAQALAELKALPSFEETKVQVQDVMNEITTAASKIIPSITWETLDEGSTGTCQQPYEQTDGKRYFLPDAVAVRVSVSDLAWTKIVEAAKAAAAKIGATNVQVIRDQPGDHDVWFSGPTGTFIKVGYRGNLVVSGYTGCRLPRDKK</sequence>
<accession>A0A8E2LMM1</accession>
<dbReference type="InterPro" id="IPR032018">
    <property type="entry name" value="LppA/LppB/LprP"/>
</dbReference>
<dbReference type="Proteomes" id="UP000192335">
    <property type="component" value="Unassembled WGS sequence"/>
</dbReference>
<keyword evidence="6" id="KW-0449">Lipoprotein</keyword>
<keyword evidence="4" id="KW-0472">Membrane</keyword>
<dbReference type="Pfam" id="PF16708">
    <property type="entry name" value="LppA"/>
    <property type="match status" value="1"/>
</dbReference>
<feature type="signal peptide" evidence="7">
    <location>
        <begin position="1"/>
        <end position="23"/>
    </location>
</feature>